<accession>B7KG06</accession>
<evidence type="ECO:0000313" key="2">
    <source>
        <dbReference type="Proteomes" id="UP000002384"/>
    </source>
</evidence>
<organism evidence="1 2">
    <name type="scientific">Gloeothece citriformis (strain PCC 7424)</name>
    <name type="common">Cyanothece sp. (strain PCC 7424)</name>
    <dbReference type="NCBI Taxonomy" id="65393"/>
    <lineage>
        <taxon>Bacteria</taxon>
        <taxon>Bacillati</taxon>
        <taxon>Cyanobacteriota</taxon>
        <taxon>Cyanophyceae</taxon>
        <taxon>Oscillatoriophycideae</taxon>
        <taxon>Chroococcales</taxon>
        <taxon>Aphanothecaceae</taxon>
        <taxon>Gloeothece</taxon>
        <taxon>Gloeothece citriformis</taxon>
    </lineage>
</organism>
<gene>
    <name evidence="1" type="ordered locus">PCC7424_0743</name>
</gene>
<dbReference type="EMBL" id="CP001291">
    <property type="protein sequence ID" value="ACK69199.1"/>
    <property type="molecule type" value="Genomic_DNA"/>
</dbReference>
<protein>
    <submittedName>
        <fullName evidence="1">Uncharacterized protein</fullName>
    </submittedName>
</protein>
<dbReference type="HOGENOM" id="CLU_3117004_0_0_3"/>
<dbReference type="Proteomes" id="UP000002384">
    <property type="component" value="Chromosome"/>
</dbReference>
<proteinExistence type="predicted"/>
<dbReference type="KEGG" id="cyc:PCC7424_0743"/>
<dbReference type="AlphaFoldDB" id="B7KG06"/>
<evidence type="ECO:0000313" key="1">
    <source>
        <dbReference type="EMBL" id="ACK69199.1"/>
    </source>
</evidence>
<keyword evidence="2" id="KW-1185">Reference proteome</keyword>
<name>B7KG06_GLOC7</name>
<reference evidence="2" key="1">
    <citation type="journal article" date="2011" name="MBio">
        <title>Novel metabolic attributes of the genus Cyanothece, comprising a group of unicellular nitrogen-fixing Cyanobacteria.</title>
        <authorList>
            <person name="Bandyopadhyay A."/>
            <person name="Elvitigala T."/>
            <person name="Welsh E."/>
            <person name="Stockel J."/>
            <person name="Liberton M."/>
            <person name="Min H."/>
            <person name="Sherman L.A."/>
            <person name="Pakrasi H.B."/>
        </authorList>
    </citation>
    <scope>NUCLEOTIDE SEQUENCE [LARGE SCALE GENOMIC DNA]</scope>
    <source>
        <strain evidence="2">PCC 7424</strain>
    </source>
</reference>
<sequence length="50" mass="5678">MVLILLYGGSSVTWTQTSLSTIAQFVPGQQFEHGFNTFVWGKFRYTKSDC</sequence>